<dbReference type="RefSeq" id="WP_247994463.1">
    <property type="nucleotide sequence ID" value="NZ_CP096019.1"/>
</dbReference>
<dbReference type="InterPro" id="IPR058675">
    <property type="entry name" value="DUF8054_C"/>
</dbReference>
<dbReference type="KEGG" id="haad:MW046_05000"/>
<evidence type="ECO:0000259" key="2">
    <source>
        <dbReference type="Pfam" id="PF26236"/>
    </source>
</evidence>
<evidence type="ECO:0000313" key="6">
    <source>
        <dbReference type="Proteomes" id="UP000831768"/>
    </source>
</evidence>
<feature type="domain" description="DUF8054" evidence="3">
    <location>
        <begin position="256"/>
        <end position="296"/>
    </location>
</feature>
<evidence type="ECO:0000259" key="4">
    <source>
        <dbReference type="Pfam" id="PF26238"/>
    </source>
</evidence>
<gene>
    <name evidence="5" type="ORF">MW046_05000</name>
</gene>
<organism evidence="5 6">
    <name type="scientific">Halocatena salina</name>
    <dbReference type="NCBI Taxonomy" id="2934340"/>
    <lineage>
        <taxon>Archaea</taxon>
        <taxon>Methanobacteriati</taxon>
        <taxon>Methanobacteriota</taxon>
        <taxon>Stenosarchaea group</taxon>
        <taxon>Halobacteria</taxon>
        <taxon>Halobacteriales</taxon>
        <taxon>Natronomonadaceae</taxon>
        <taxon>Halocatena</taxon>
    </lineage>
</organism>
<sequence length="303" mass="33340">MGKEIVDKLRQPEYTGEDRCLPCTVVNLVIAAVGSLVVSRKSRLWGGLAFAGSLACIYLRGYLVPGTPALTKRYLPAEVLQWFGKDPDDVPVRSGLGGDERLEEASNASSRESEERSESTADESPAATTDLDPDEYFLEIGVLTPCEEQDDLCLAEEFSARWTEEIERVEDTDASADRVATSFGIDERDEEYTIESHDDARILRQGQRMIGQWPSNAALIADVSATAVLAEFDPHWEERSPNQKGQLLNGLRLFLEDCPGDGGAIEYNEEVVESCCQSHSVLAVTCADSGERLVEFPLDEIEA</sequence>
<feature type="region of interest" description="Disordered" evidence="1">
    <location>
        <begin position="91"/>
        <end position="130"/>
    </location>
</feature>
<keyword evidence="6" id="KW-1185">Reference proteome</keyword>
<reference evidence="5" key="1">
    <citation type="submission" date="2022-04" db="EMBL/GenBank/DDBJ databases">
        <title>Halocatena sp. nov., isolated from a salt lake.</title>
        <authorList>
            <person name="Cui H.-L."/>
        </authorList>
    </citation>
    <scope>NUCLEOTIDE SEQUENCE</scope>
    <source>
        <strain evidence="5">AD-1</strain>
    </source>
</reference>
<dbReference type="EMBL" id="CP096019">
    <property type="protein sequence ID" value="UPM43804.1"/>
    <property type="molecule type" value="Genomic_DNA"/>
</dbReference>
<dbReference type="GeneID" id="71927381"/>
<evidence type="ECO:0000256" key="1">
    <source>
        <dbReference type="SAM" id="MobiDB-lite"/>
    </source>
</evidence>
<dbReference type="Pfam" id="PF26238">
    <property type="entry name" value="DUF8054_M"/>
    <property type="match status" value="1"/>
</dbReference>
<dbReference type="Proteomes" id="UP000831768">
    <property type="component" value="Chromosome"/>
</dbReference>
<evidence type="ECO:0000259" key="3">
    <source>
        <dbReference type="Pfam" id="PF26237"/>
    </source>
</evidence>
<dbReference type="Pfam" id="PF26237">
    <property type="entry name" value="DUF8054_C"/>
    <property type="match status" value="1"/>
</dbReference>
<name>A0A8U0A449_9EURY</name>
<dbReference type="AlphaFoldDB" id="A0A8U0A449"/>
<accession>A0A8U0A449</accession>
<feature type="domain" description="DUF8054" evidence="2">
    <location>
        <begin position="6"/>
        <end position="86"/>
    </location>
</feature>
<protein>
    <submittedName>
        <fullName evidence="5">Uncharacterized protein</fullName>
    </submittedName>
</protein>
<proteinExistence type="predicted"/>
<evidence type="ECO:0000313" key="5">
    <source>
        <dbReference type="EMBL" id="UPM43804.1"/>
    </source>
</evidence>
<dbReference type="InterPro" id="IPR058674">
    <property type="entry name" value="DUF8054_N"/>
</dbReference>
<feature type="domain" description="DUF8054" evidence="4">
    <location>
        <begin position="132"/>
        <end position="253"/>
    </location>
</feature>
<dbReference type="InterPro" id="IPR058775">
    <property type="entry name" value="DUF8054_M"/>
</dbReference>
<dbReference type="Pfam" id="PF26236">
    <property type="entry name" value="DUF8054_N"/>
    <property type="match status" value="1"/>
</dbReference>